<sequence>MKNAFIIYNYLYLKLCQCPNGLIFGIGGSHI</sequence>
<protein>
    <submittedName>
        <fullName evidence="1">Uncharacterized protein</fullName>
    </submittedName>
</protein>
<name>A0A0A9FHX8_ARUDO</name>
<accession>A0A0A9FHX8</accession>
<reference evidence="1" key="2">
    <citation type="journal article" date="2015" name="Data Brief">
        <title>Shoot transcriptome of the giant reed, Arundo donax.</title>
        <authorList>
            <person name="Barrero R.A."/>
            <person name="Guerrero F.D."/>
            <person name="Moolhuijzen P."/>
            <person name="Goolsby J.A."/>
            <person name="Tidwell J."/>
            <person name="Bellgard S.E."/>
            <person name="Bellgard M.I."/>
        </authorList>
    </citation>
    <scope>NUCLEOTIDE SEQUENCE</scope>
    <source>
        <tissue evidence="1">Shoot tissue taken approximately 20 cm above the soil surface</tissue>
    </source>
</reference>
<proteinExistence type="predicted"/>
<reference evidence="1" key="1">
    <citation type="submission" date="2014-09" db="EMBL/GenBank/DDBJ databases">
        <authorList>
            <person name="Magalhaes I.L.F."/>
            <person name="Oliveira U."/>
            <person name="Santos F.R."/>
            <person name="Vidigal T.H.D.A."/>
            <person name="Brescovit A.D."/>
            <person name="Santos A.J."/>
        </authorList>
    </citation>
    <scope>NUCLEOTIDE SEQUENCE</scope>
    <source>
        <tissue evidence="1">Shoot tissue taken approximately 20 cm above the soil surface</tissue>
    </source>
</reference>
<dbReference type="AlphaFoldDB" id="A0A0A9FHX8"/>
<dbReference type="EMBL" id="GBRH01185944">
    <property type="protein sequence ID" value="JAE11952.1"/>
    <property type="molecule type" value="Transcribed_RNA"/>
</dbReference>
<organism evidence="1">
    <name type="scientific">Arundo donax</name>
    <name type="common">Giant reed</name>
    <name type="synonym">Donax arundinaceus</name>
    <dbReference type="NCBI Taxonomy" id="35708"/>
    <lineage>
        <taxon>Eukaryota</taxon>
        <taxon>Viridiplantae</taxon>
        <taxon>Streptophyta</taxon>
        <taxon>Embryophyta</taxon>
        <taxon>Tracheophyta</taxon>
        <taxon>Spermatophyta</taxon>
        <taxon>Magnoliopsida</taxon>
        <taxon>Liliopsida</taxon>
        <taxon>Poales</taxon>
        <taxon>Poaceae</taxon>
        <taxon>PACMAD clade</taxon>
        <taxon>Arundinoideae</taxon>
        <taxon>Arundineae</taxon>
        <taxon>Arundo</taxon>
    </lineage>
</organism>
<evidence type="ECO:0000313" key="1">
    <source>
        <dbReference type="EMBL" id="JAE11952.1"/>
    </source>
</evidence>